<dbReference type="Proteomes" id="UP000827092">
    <property type="component" value="Unassembled WGS sequence"/>
</dbReference>
<evidence type="ECO:0000313" key="4">
    <source>
        <dbReference type="EMBL" id="KAG8189956.1"/>
    </source>
</evidence>
<protein>
    <recommendedName>
        <fullName evidence="3">OAR domain-containing protein</fullName>
    </recommendedName>
</protein>
<feature type="region of interest" description="Disordered" evidence="2">
    <location>
        <begin position="1"/>
        <end position="127"/>
    </location>
</feature>
<feature type="compositionally biased region" description="Basic and acidic residues" evidence="2">
    <location>
        <begin position="1"/>
        <end position="25"/>
    </location>
</feature>
<proteinExistence type="predicted"/>
<evidence type="ECO:0000256" key="1">
    <source>
        <dbReference type="ARBA" id="ARBA00004123"/>
    </source>
</evidence>
<evidence type="ECO:0000313" key="5">
    <source>
        <dbReference type="Proteomes" id="UP000827092"/>
    </source>
</evidence>
<feature type="compositionally biased region" description="Low complexity" evidence="2">
    <location>
        <begin position="39"/>
        <end position="52"/>
    </location>
</feature>
<accession>A0AAV6V244</accession>
<keyword evidence="5" id="KW-1185">Reference proteome</keyword>
<name>A0AAV6V244_9ARAC</name>
<comment type="subcellular location">
    <subcellularLocation>
        <location evidence="1">Nucleus</location>
    </subcellularLocation>
</comment>
<evidence type="ECO:0000259" key="3">
    <source>
        <dbReference type="PROSITE" id="PS50803"/>
    </source>
</evidence>
<evidence type="ECO:0000256" key="2">
    <source>
        <dbReference type="SAM" id="MobiDB-lite"/>
    </source>
</evidence>
<feature type="compositionally biased region" description="Polar residues" evidence="2">
    <location>
        <begin position="26"/>
        <end position="38"/>
    </location>
</feature>
<reference evidence="4 5" key="1">
    <citation type="journal article" date="2022" name="Nat. Ecol. Evol.">
        <title>A masculinizing supergene underlies an exaggerated male reproductive morph in a spider.</title>
        <authorList>
            <person name="Hendrickx F."/>
            <person name="De Corte Z."/>
            <person name="Sonet G."/>
            <person name="Van Belleghem S.M."/>
            <person name="Kostlbacher S."/>
            <person name="Vangestel C."/>
        </authorList>
    </citation>
    <scope>NUCLEOTIDE SEQUENCE [LARGE SCALE GENOMIC DNA]</scope>
    <source>
        <strain evidence="4">W744_W776</strain>
    </source>
</reference>
<organism evidence="4 5">
    <name type="scientific">Oedothorax gibbosus</name>
    <dbReference type="NCBI Taxonomy" id="931172"/>
    <lineage>
        <taxon>Eukaryota</taxon>
        <taxon>Metazoa</taxon>
        <taxon>Ecdysozoa</taxon>
        <taxon>Arthropoda</taxon>
        <taxon>Chelicerata</taxon>
        <taxon>Arachnida</taxon>
        <taxon>Araneae</taxon>
        <taxon>Araneomorphae</taxon>
        <taxon>Entelegynae</taxon>
        <taxon>Araneoidea</taxon>
        <taxon>Linyphiidae</taxon>
        <taxon>Erigoninae</taxon>
        <taxon>Oedothorax</taxon>
    </lineage>
</organism>
<gene>
    <name evidence="4" type="ORF">JTE90_009095</name>
</gene>
<feature type="compositionally biased region" description="Low complexity" evidence="2">
    <location>
        <begin position="73"/>
        <end position="91"/>
    </location>
</feature>
<feature type="compositionally biased region" description="Polar residues" evidence="2">
    <location>
        <begin position="111"/>
        <end position="120"/>
    </location>
</feature>
<feature type="domain" description="OAR" evidence="3">
    <location>
        <begin position="128"/>
        <end position="141"/>
    </location>
</feature>
<sequence length="185" mass="20536">MQRKSQEAAERLNESDHSSDGHTSDQHTSSNQHQRTMDQQASASSTQHHQPSFINQPQDQSSLVYSQHHHQVSSESSSSRGSSPVRGTTSSNHHSQQLQPTIGKEDERPYHSQQQRPSTTIKEDFRSSSIASLRAKAFEHASRVFGEDRKLTETHISDAGAVATAVKDTPVVNERPSIHCISSLF</sequence>
<comment type="caution">
    <text evidence="4">The sequence shown here is derived from an EMBL/GenBank/DDBJ whole genome shotgun (WGS) entry which is preliminary data.</text>
</comment>
<dbReference type="Pfam" id="PF03826">
    <property type="entry name" value="OAR"/>
    <property type="match status" value="1"/>
</dbReference>
<dbReference type="AlphaFoldDB" id="A0AAV6V244"/>
<dbReference type="InterPro" id="IPR003654">
    <property type="entry name" value="OAR_dom"/>
</dbReference>
<dbReference type="PROSITE" id="PS50803">
    <property type="entry name" value="OAR"/>
    <property type="match status" value="1"/>
</dbReference>
<dbReference type="GO" id="GO:0005634">
    <property type="term" value="C:nucleus"/>
    <property type="evidence" value="ECO:0007669"/>
    <property type="project" value="UniProtKB-SubCell"/>
</dbReference>
<dbReference type="EMBL" id="JAFNEN010000199">
    <property type="protein sequence ID" value="KAG8189956.1"/>
    <property type="molecule type" value="Genomic_DNA"/>
</dbReference>